<evidence type="ECO:0000313" key="1">
    <source>
        <dbReference type="EMBL" id="CAB4148524.1"/>
    </source>
</evidence>
<accession>A0A6J5QVL6</accession>
<gene>
    <name evidence="2" type="ORF">UFOVP1179_36</name>
    <name evidence="1" type="ORF">UFOVP524_15</name>
</gene>
<reference evidence="2" key="1">
    <citation type="submission" date="2020-05" db="EMBL/GenBank/DDBJ databases">
        <authorList>
            <person name="Chiriac C."/>
            <person name="Salcher M."/>
            <person name="Ghai R."/>
            <person name="Kavagutti S V."/>
        </authorList>
    </citation>
    <scope>NUCLEOTIDE SEQUENCE</scope>
</reference>
<proteinExistence type="predicted"/>
<name>A0A6J5QVL6_9CAUD</name>
<organism evidence="2">
    <name type="scientific">uncultured Caudovirales phage</name>
    <dbReference type="NCBI Taxonomy" id="2100421"/>
    <lineage>
        <taxon>Viruses</taxon>
        <taxon>Duplodnaviria</taxon>
        <taxon>Heunggongvirae</taxon>
        <taxon>Uroviricota</taxon>
        <taxon>Caudoviricetes</taxon>
        <taxon>Peduoviridae</taxon>
        <taxon>Maltschvirus</taxon>
        <taxon>Maltschvirus maltsch</taxon>
    </lineage>
</organism>
<dbReference type="EMBL" id="LR796505">
    <property type="protein sequence ID" value="CAB4148524.1"/>
    <property type="molecule type" value="Genomic_DNA"/>
</dbReference>
<dbReference type="EMBL" id="LR797126">
    <property type="protein sequence ID" value="CAB4188473.1"/>
    <property type="molecule type" value="Genomic_DNA"/>
</dbReference>
<sequence>MKTKMSIIDRVCQILAAGRMQGRSTRNIVSTTISLDIAPRTAVVGAVRRCPSDHGFGIVATVSSHRGEDGIVHCCTVRAPSGRTERIAVARAMIAQWASETDYVQAVECDDDRNIDAHTLDRTSQRETLAAAHAAIAAQIERNAAPTTH</sequence>
<protein>
    <submittedName>
        <fullName evidence="2">Uncharacterized protein</fullName>
    </submittedName>
</protein>
<evidence type="ECO:0000313" key="2">
    <source>
        <dbReference type="EMBL" id="CAB4188473.1"/>
    </source>
</evidence>